<dbReference type="WBParaSite" id="SRDH1_99350.1">
    <property type="protein sequence ID" value="SRDH1_99350.1"/>
    <property type="gene ID" value="SRDH1_99350"/>
</dbReference>
<sequence length="63" mass="7302">MGFRNEASSVPVVLFYLCGMPVIYSGDRIEENNEELFSMCKMFLHTFDMAIDLLTWECNSNEI</sequence>
<dbReference type="Proteomes" id="UP000050792">
    <property type="component" value="Unassembled WGS sequence"/>
</dbReference>
<evidence type="ECO:0000313" key="1">
    <source>
        <dbReference type="Proteomes" id="UP000050792"/>
    </source>
</evidence>
<reference evidence="2" key="2">
    <citation type="submission" date="2023-11" db="UniProtKB">
        <authorList>
            <consortium name="WormBaseParasite"/>
        </authorList>
    </citation>
    <scope>IDENTIFICATION</scope>
</reference>
<evidence type="ECO:0000313" key="2">
    <source>
        <dbReference type="WBParaSite" id="SRDH1_99350.1"/>
    </source>
</evidence>
<name>A0AA85GIV3_9TREM</name>
<proteinExistence type="predicted"/>
<reference evidence="1" key="1">
    <citation type="submission" date="2022-06" db="EMBL/GenBank/DDBJ databases">
        <authorList>
            <person name="Berger JAMES D."/>
            <person name="Berger JAMES D."/>
        </authorList>
    </citation>
    <scope>NUCLEOTIDE SEQUENCE [LARGE SCALE GENOMIC DNA]</scope>
</reference>
<protein>
    <submittedName>
        <fullName evidence="2">Uncharacterized protein</fullName>
    </submittedName>
</protein>
<dbReference type="AlphaFoldDB" id="A0AA85GIV3"/>
<organism evidence="1 2">
    <name type="scientific">Schistosoma rodhaini</name>
    <dbReference type="NCBI Taxonomy" id="6188"/>
    <lineage>
        <taxon>Eukaryota</taxon>
        <taxon>Metazoa</taxon>
        <taxon>Spiralia</taxon>
        <taxon>Lophotrochozoa</taxon>
        <taxon>Platyhelminthes</taxon>
        <taxon>Trematoda</taxon>
        <taxon>Digenea</taxon>
        <taxon>Strigeidida</taxon>
        <taxon>Schistosomatoidea</taxon>
        <taxon>Schistosomatidae</taxon>
        <taxon>Schistosoma</taxon>
    </lineage>
</organism>
<accession>A0AA85GIV3</accession>
<keyword evidence="1" id="KW-1185">Reference proteome</keyword>